<gene>
    <name evidence="4" type="ORF">EZS28_030402</name>
</gene>
<feature type="region of interest" description="Disordered" evidence="2">
    <location>
        <begin position="588"/>
        <end position="621"/>
    </location>
</feature>
<dbReference type="AlphaFoldDB" id="A0A5J4UV72"/>
<feature type="domain" description="SH3" evidence="3">
    <location>
        <begin position="10"/>
        <end position="59"/>
    </location>
</feature>
<feature type="region of interest" description="Disordered" evidence="2">
    <location>
        <begin position="708"/>
        <end position="732"/>
    </location>
</feature>
<dbReference type="EMBL" id="SNRW01012252">
    <property type="protein sequence ID" value="KAA6374070.1"/>
    <property type="molecule type" value="Genomic_DNA"/>
</dbReference>
<accession>A0A5J4UV72</accession>
<dbReference type="InterPro" id="IPR036028">
    <property type="entry name" value="SH3-like_dom_sf"/>
</dbReference>
<dbReference type="Pfam" id="PF07653">
    <property type="entry name" value="SH3_2"/>
    <property type="match status" value="1"/>
</dbReference>
<feature type="non-terminal residue" evidence="4">
    <location>
        <position position="732"/>
    </location>
</feature>
<evidence type="ECO:0000313" key="4">
    <source>
        <dbReference type="EMBL" id="KAA6374070.1"/>
    </source>
</evidence>
<evidence type="ECO:0000256" key="1">
    <source>
        <dbReference type="ARBA" id="ARBA00022443"/>
    </source>
</evidence>
<feature type="compositionally biased region" description="Polar residues" evidence="2">
    <location>
        <begin position="591"/>
        <end position="601"/>
    </location>
</feature>
<dbReference type="InterPro" id="IPR001452">
    <property type="entry name" value="SH3_domain"/>
</dbReference>
<organism evidence="4 5">
    <name type="scientific">Streblomastix strix</name>
    <dbReference type="NCBI Taxonomy" id="222440"/>
    <lineage>
        <taxon>Eukaryota</taxon>
        <taxon>Metamonada</taxon>
        <taxon>Preaxostyla</taxon>
        <taxon>Oxymonadida</taxon>
        <taxon>Streblomastigidae</taxon>
        <taxon>Streblomastix</taxon>
    </lineage>
</organism>
<sequence>MSNEGELYEAIADYGGDLADTSLIPVTKGEIVKVVKKDIVWCYVSKYGRVGKVPRGKLRACATPSTPSSTESKTHTISTPSETKSSISTPTQIKAPSTPAQIKTNASSSVIKTPSAQSLIKTPSAQSLIKTPSAQSLIKTPSAQSLIKTPTTQSEIKTPITSQEIKTMNSSSEIKTPLTSQEIKAMTASTEIKAIVTPSESVNASSATSLPPVDSTPKDTTQDIDTHQGYTTLTPKTSQTEPSEHVHSGFNTLQAISKEPKVTYTPHKVPSRTSRKFDQTPVDSQLNQDIPPAPKLIHQDSKTVIKPSQVDSDANKTTSQTAKPESLVQKTEIQSPQIASNSPYNGRNSLKFTYTVSNLPHSPNTVQTPKAIPQESKTESQPPKTEIQSPQVISPDPQIPSQTTQADSKTVAQQSVDTQLKQVVPPTTKFIPKVSKTPSQASLADSNANKPASLTSNTQTQSKTPYDGTNSLKISSQVSNLPHTTKDTTQQPKVVPSQPKVVPSQPVVSSSWKPEPYEETSVHSSYISADPILTKSKSKQDSIVSRLKQQYQSKEDLNSFSKESKVGGRQRSQTAYIQPLSVVAQMKQKFDSTQQAETSNTLHKDQKITPLPPVILDTPDQGGSLVARMRQQFDKKSSTSTLPNYPKLDKGSQFQQSSSSIKNFKSSQPLQFENINPPLTKQTEEITPTLEQKQQNEAESGIHTLTQITPIQDQVDAPEKQNEEHLITENET</sequence>
<feature type="compositionally biased region" description="Polar residues" evidence="2">
    <location>
        <begin position="77"/>
        <end position="100"/>
    </location>
</feature>
<feature type="compositionally biased region" description="Polar residues" evidence="2">
    <location>
        <begin position="436"/>
        <end position="489"/>
    </location>
</feature>
<feature type="compositionally biased region" description="Polar residues" evidence="2">
    <location>
        <begin position="399"/>
        <end position="421"/>
    </location>
</feature>
<keyword evidence="1" id="KW-0728">SH3 domain</keyword>
<feature type="region of interest" description="Disordered" evidence="2">
    <location>
        <begin position="199"/>
        <end position="524"/>
    </location>
</feature>
<dbReference type="SUPFAM" id="SSF50044">
    <property type="entry name" value="SH3-domain"/>
    <property type="match status" value="1"/>
</dbReference>
<evidence type="ECO:0000256" key="2">
    <source>
        <dbReference type="SAM" id="MobiDB-lite"/>
    </source>
</evidence>
<feature type="compositionally biased region" description="Basic and acidic residues" evidence="2">
    <location>
        <begin position="717"/>
        <end position="732"/>
    </location>
</feature>
<feature type="compositionally biased region" description="Polar residues" evidence="2">
    <location>
        <begin position="669"/>
        <end position="681"/>
    </location>
</feature>
<feature type="compositionally biased region" description="Low complexity" evidence="2">
    <location>
        <begin position="490"/>
        <end position="511"/>
    </location>
</feature>
<feature type="compositionally biased region" description="Polar residues" evidence="2">
    <location>
        <begin position="379"/>
        <end position="392"/>
    </location>
</feature>
<feature type="region of interest" description="Disordered" evidence="2">
    <location>
        <begin position="633"/>
        <end position="681"/>
    </location>
</feature>
<feature type="region of interest" description="Disordered" evidence="2">
    <location>
        <begin position="58"/>
        <end position="100"/>
    </location>
</feature>
<feature type="compositionally biased region" description="Polar residues" evidence="2">
    <location>
        <begin position="199"/>
        <end position="209"/>
    </location>
</feature>
<evidence type="ECO:0000259" key="3">
    <source>
        <dbReference type="Pfam" id="PF07653"/>
    </source>
</evidence>
<feature type="compositionally biased region" description="Polar residues" evidence="2">
    <location>
        <begin position="228"/>
        <end position="241"/>
    </location>
</feature>
<feature type="compositionally biased region" description="Low complexity" evidence="2">
    <location>
        <begin position="652"/>
        <end position="668"/>
    </location>
</feature>
<dbReference type="OrthoDB" id="447516at2759"/>
<reference evidence="4 5" key="1">
    <citation type="submission" date="2019-03" db="EMBL/GenBank/DDBJ databases">
        <title>Single cell metagenomics reveals metabolic interactions within the superorganism composed of flagellate Streblomastix strix and complex community of Bacteroidetes bacteria on its surface.</title>
        <authorList>
            <person name="Treitli S.C."/>
            <person name="Kolisko M."/>
            <person name="Husnik F."/>
            <person name="Keeling P."/>
            <person name="Hampl V."/>
        </authorList>
    </citation>
    <scope>NUCLEOTIDE SEQUENCE [LARGE SCALE GENOMIC DNA]</scope>
    <source>
        <strain evidence="4">ST1C</strain>
    </source>
</reference>
<dbReference type="Proteomes" id="UP000324800">
    <property type="component" value="Unassembled WGS sequence"/>
</dbReference>
<feature type="compositionally biased region" description="Polar residues" evidence="2">
    <location>
        <begin position="309"/>
        <end position="368"/>
    </location>
</feature>
<name>A0A5J4UV72_9EUKA</name>
<feature type="compositionally biased region" description="Basic and acidic residues" evidence="2">
    <location>
        <begin position="216"/>
        <end position="226"/>
    </location>
</feature>
<evidence type="ECO:0000313" key="5">
    <source>
        <dbReference type="Proteomes" id="UP000324800"/>
    </source>
</evidence>
<protein>
    <recommendedName>
        <fullName evidence="3">SH3 domain-containing protein</fullName>
    </recommendedName>
</protein>
<proteinExistence type="predicted"/>
<comment type="caution">
    <text evidence="4">The sequence shown here is derived from an EMBL/GenBank/DDBJ whole genome shotgun (WGS) entry which is preliminary data.</text>
</comment>